<dbReference type="RefSeq" id="WP_267624001.1">
    <property type="nucleotide sequence ID" value="NZ_JAODIW010000008.1"/>
</dbReference>
<organism evidence="1 2">
    <name type="scientific">Halobium salinum</name>
    <dbReference type="NCBI Taxonomy" id="1364940"/>
    <lineage>
        <taxon>Archaea</taxon>
        <taxon>Methanobacteriati</taxon>
        <taxon>Methanobacteriota</taxon>
        <taxon>Stenosarchaea group</taxon>
        <taxon>Halobacteria</taxon>
        <taxon>Halobacteriales</taxon>
        <taxon>Haloferacaceae</taxon>
        <taxon>Halobium</taxon>
    </lineage>
</organism>
<keyword evidence="1" id="KW-0808">Transferase</keyword>
<name>A0ABD5PCV9_9EURY</name>
<dbReference type="EMBL" id="JBHSDS010000006">
    <property type="protein sequence ID" value="MFC4358311.1"/>
    <property type="molecule type" value="Genomic_DNA"/>
</dbReference>
<dbReference type="AlphaFoldDB" id="A0ABD5PCV9"/>
<evidence type="ECO:0000313" key="2">
    <source>
        <dbReference type="Proteomes" id="UP001595921"/>
    </source>
</evidence>
<accession>A0ABD5PCV9</accession>
<reference evidence="1 2" key="1">
    <citation type="journal article" date="2019" name="Int. J. Syst. Evol. Microbiol.">
        <title>The Global Catalogue of Microorganisms (GCM) 10K type strain sequencing project: providing services to taxonomists for standard genome sequencing and annotation.</title>
        <authorList>
            <consortium name="The Broad Institute Genomics Platform"/>
            <consortium name="The Broad Institute Genome Sequencing Center for Infectious Disease"/>
            <person name="Wu L."/>
            <person name="Ma J."/>
        </authorList>
    </citation>
    <scope>NUCLEOTIDE SEQUENCE [LARGE SCALE GENOMIC DNA]</scope>
    <source>
        <strain evidence="1 2">CGMCC 1.12553</strain>
    </source>
</reference>
<proteinExistence type="predicted"/>
<dbReference type="SUPFAM" id="SSF53613">
    <property type="entry name" value="Ribokinase-like"/>
    <property type="match status" value="1"/>
</dbReference>
<keyword evidence="1" id="KW-0418">Kinase</keyword>
<evidence type="ECO:0000313" key="1">
    <source>
        <dbReference type="EMBL" id="MFC4358311.1"/>
    </source>
</evidence>
<keyword evidence="2" id="KW-1185">Reference proteome</keyword>
<protein>
    <submittedName>
        <fullName evidence="1">PfkB family carbohydrate kinase</fullName>
    </submittedName>
</protein>
<dbReference type="GO" id="GO:0016301">
    <property type="term" value="F:kinase activity"/>
    <property type="evidence" value="ECO:0007669"/>
    <property type="project" value="UniProtKB-KW"/>
</dbReference>
<dbReference type="InterPro" id="IPR029056">
    <property type="entry name" value="Ribokinase-like"/>
</dbReference>
<sequence length="360" mass="37467">MPYDRLRERLDDGLPSPTLTALPDGSVDRYCDVQVGIGADVASAPDLGELIAAGTVGSVHAQEHTERAGGQAVNLADGAHALGADVTLYGLLDHPIHDGYPYETVSMGEPIEILVLEFEEDAFFVANDSEDSQEWTFATLAEAAEAAGRDLDADLTADGVALVNWVSFPGLADAVGEMAERAAVTGGDGDTDGADPTPLLFDAGDVGGSDPDSLDALLDGMRTLSEGYDLLFSANETEARVLGEAAGCDGDDPVDCLRAVAESTDGAAVLHAKKGAVAVEDGETYRLAAPKIEEPDRPTGGGDTFGAALLHARAAGWEWEPSLELANAATSYYVEYGEHAGVDELSEHLVGAELADFEQC</sequence>
<dbReference type="Gene3D" id="3.40.1190.20">
    <property type="match status" value="1"/>
</dbReference>
<dbReference type="InterPro" id="IPR057621">
    <property type="entry name" value="Khk_prokaryotic"/>
</dbReference>
<comment type="caution">
    <text evidence="1">The sequence shown here is derived from an EMBL/GenBank/DDBJ whole genome shotgun (WGS) entry which is preliminary data.</text>
</comment>
<gene>
    <name evidence="1" type="ORF">ACFO0N_10170</name>
</gene>
<dbReference type="Proteomes" id="UP001595921">
    <property type="component" value="Unassembled WGS sequence"/>
</dbReference>
<dbReference type="Pfam" id="PF25270">
    <property type="entry name" value="Khk"/>
    <property type="match status" value="1"/>
</dbReference>